<comment type="subcellular location">
    <subcellularLocation>
        <location evidence="4">Cytoplasm</location>
    </subcellularLocation>
</comment>
<dbReference type="EMBL" id="JACQWF010000431">
    <property type="protein sequence ID" value="MBI4596688.1"/>
    <property type="molecule type" value="Genomic_DNA"/>
</dbReference>
<dbReference type="Gene3D" id="3.40.640.10">
    <property type="entry name" value="Type I PLP-dependent aspartate aminotransferase-like (Major domain)"/>
    <property type="match status" value="1"/>
</dbReference>
<evidence type="ECO:0000256" key="1">
    <source>
        <dbReference type="ARBA" id="ARBA00022576"/>
    </source>
</evidence>
<feature type="binding site" evidence="4">
    <location>
        <begin position="105"/>
        <end position="106"/>
    </location>
    <ligand>
        <name>pyridoxal 5'-phosphate</name>
        <dbReference type="ChEBI" id="CHEBI:597326"/>
    </ligand>
</feature>
<protein>
    <recommendedName>
        <fullName evidence="4">Acetylornithine aminotransferase</fullName>
        <shortName evidence="4">ACOAT</shortName>
        <ecNumber evidence="4">2.6.1.11</ecNumber>
    </recommendedName>
</protein>
<dbReference type="PIRSF" id="PIRSF000521">
    <property type="entry name" value="Transaminase_4ab_Lys_Orn"/>
    <property type="match status" value="1"/>
</dbReference>
<feature type="binding site" evidence="4">
    <location>
        <begin position="223"/>
        <end position="226"/>
    </location>
    <ligand>
        <name>pyridoxal 5'-phosphate</name>
        <dbReference type="ChEBI" id="CHEBI:597326"/>
    </ligand>
</feature>
<comment type="miscellaneous">
    <text evidence="4">May also have succinyldiaminopimelate aminotransferase activity, thus carrying out the corresponding step in lysine biosynthesis.</text>
</comment>
<dbReference type="Gene3D" id="3.90.1150.10">
    <property type="entry name" value="Aspartate Aminotransferase, domain 1"/>
    <property type="match status" value="1"/>
</dbReference>
<keyword evidence="3 4" id="KW-0663">Pyridoxal phosphate</keyword>
<feature type="binding site" evidence="4">
    <location>
        <position position="138"/>
    </location>
    <ligand>
        <name>pyridoxal 5'-phosphate</name>
        <dbReference type="ChEBI" id="CHEBI:597326"/>
    </ligand>
</feature>
<dbReference type="InterPro" id="IPR015422">
    <property type="entry name" value="PyrdxlP-dep_Trfase_small"/>
</dbReference>
<dbReference type="PANTHER" id="PTHR11986">
    <property type="entry name" value="AMINOTRANSFERASE CLASS III"/>
    <property type="match status" value="1"/>
</dbReference>
<dbReference type="AlphaFoldDB" id="A0A933GMK8"/>
<evidence type="ECO:0000313" key="5">
    <source>
        <dbReference type="EMBL" id="MBI4596688.1"/>
    </source>
</evidence>
<dbReference type="NCBIfam" id="NF002874">
    <property type="entry name" value="PRK03244.1"/>
    <property type="match status" value="1"/>
</dbReference>
<comment type="cofactor">
    <cofactor evidence="4">
        <name>pyridoxal 5'-phosphate</name>
        <dbReference type="ChEBI" id="CHEBI:597326"/>
    </cofactor>
    <text evidence="4">Binds 1 pyridoxal phosphate per subunit.</text>
</comment>
<dbReference type="Pfam" id="PF00202">
    <property type="entry name" value="Aminotran_3"/>
    <property type="match status" value="1"/>
</dbReference>
<dbReference type="GO" id="GO:0042802">
    <property type="term" value="F:identical protein binding"/>
    <property type="evidence" value="ECO:0007669"/>
    <property type="project" value="TreeGrafter"/>
</dbReference>
<dbReference type="PROSITE" id="PS00600">
    <property type="entry name" value="AA_TRANSFER_CLASS_3"/>
    <property type="match status" value="1"/>
</dbReference>
<dbReference type="CDD" id="cd00610">
    <property type="entry name" value="OAT_like"/>
    <property type="match status" value="1"/>
</dbReference>
<dbReference type="HAMAP" id="MF_01107">
    <property type="entry name" value="ArgD_aminotrans_3"/>
    <property type="match status" value="1"/>
</dbReference>
<dbReference type="InterPro" id="IPR049704">
    <property type="entry name" value="Aminotrans_3_PPA_site"/>
</dbReference>
<feature type="modified residue" description="N6-(pyridoxal phosphate)lysine" evidence="4">
    <location>
        <position position="252"/>
    </location>
</feature>
<dbReference type="EC" id="2.6.1.11" evidence="4"/>
<keyword evidence="4" id="KW-0028">Amino-acid biosynthesis</keyword>
<comment type="catalytic activity">
    <reaction evidence="4">
        <text>N(2)-acetyl-L-ornithine + 2-oxoglutarate = N-acetyl-L-glutamate 5-semialdehyde + L-glutamate</text>
        <dbReference type="Rhea" id="RHEA:18049"/>
        <dbReference type="ChEBI" id="CHEBI:16810"/>
        <dbReference type="ChEBI" id="CHEBI:29123"/>
        <dbReference type="ChEBI" id="CHEBI:29985"/>
        <dbReference type="ChEBI" id="CHEBI:57805"/>
        <dbReference type="EC" id="2.6.1.11"/>
    </reaction>
</comment>
<feature type="binding site" evidence="4">
    <location>
        <position position="280"/>
    </location>
    <ligand>
        <name>N(2)-acetyl-L-ornithine</name>
        <dbReference type="ChEBI" id="CHEBI:57805"/>
    </ligand>
</feature>
<reference evidence="5" key="1">
    <citation type="submission" date="2020-07" db="EMBL/GenBank/DDBJ databases">
        <title>Huge and variable diversity of episymbiotic CPR bacteria and DPANN archaea in groundwater ecosystems.</title>
        <authorList>
            <person name="He C.Y."/>
            <person name="Keren R."/>
            <person name="Whittaker M."/>
            <person name="Farag I.F."/>
            <person name="Doudna J."/>
            <person name="Cate J.H.D."/>
            <person name="Banfield J.F."/>
        </authorList>
    </citation>
    <scope>NUCLEOTIDE SEQUENCE</scope>
    <source>
        <strain evidence="5">NC_groundwater_1482_Ag_S-0.65um_47_24</strain>
    </source>
</reference>
<evidence type="ECO:0000256" key="4">
    <source>
        <dbReference type="HAMAP-Rule" id="MF_01107"/>
    </source>
</evidence>
<comment type="subunit">
    <text evidence="4">Homodimer.</text>
</comment>
<evidence type="ECO:0000313" key="6">
    <source>
        <dbReference type="Proteomes" id="UP000772181"/>
    </source>
</evidence>
<dbReference type="InterPro" id="IPR015424">
    <property type="entry name" value="PyrdxlP-dep_Trfase"/>
</dbReference>
<keyword evidence="4" id="KW-0963">Cytoplasm</keyword>
<keyword evidence="1 4" id="KW-0032">Aminotransferase</keyword>
<dbReference type="Proteomes" id="UP000772181">
    <property type="component" value="Unassembled WGS sequence"/>
</dbReference>
<dbReference type="InterPro" id="IPR050103">
    <property type="entry name" value="Class-III_PLP-dep_AT"/>
</dbReference>
<keyword evidence="4" id="KW-0055">Arginine biosynthesis</keyword>
<dbReference type="InterPro" id="IPR015421">
    <property type="entry name" value="PyrdxlP-dep_Trfase_major"/>
</dbReference>
<sequence length="396" mass="43668">MTNSEYVDLANKYLCHNYGRLPIALQRGEGIKVWDCDGKLYYDFVSGIAVNNLGHCHPRVAKALAEQASTLFHVSNLYHIPNQIDLARYLVEHSFADKAFFCNSGAEANEAAIKLARKYSLETFGPNRYEIITMLGSFHGRTMATLTATGQEKVKIGYAPLLEGFKHCPFNDLRALEKSVTEKTCAIMMEPILGEGGVMMPSAGFLQDVKKMCESRNLLLIFDEVQTGIGRTGKLFAYEHYHVTPDIMTLAKSLAAGFPIGAMLATDQVASVFGPGSHASTFGGNPLATRAALTTLKVIEEEHLLANCSEMGHYLMKGLNQLKDKYPFIKDVRGTGLLIGMELDREGAPFVAACQEKGFLINCIQGKVLRFLPALIVSHKEIDLLFQTLDEVFSNQ</sequence>
<dbReference type="FunFam" id="3.40.640.10:FF:000004">
    <property type="entry name" value="Acetylornithine aminotransferase"/>
    <property type="match status" value="1"/>
</dbReference>
<organism evidence="5 6">
    <name type="scientific">Tectimicrobiota bacterium</name>
    <dbReference type="NCBI Taxonomy" id="2528274"/>
    <lineage>
        <taxon>Bacteria</taxon>
        <taxon>Pseudomonadati</taxon>
        <taxon>Nitrospinota/Tectimicrobiota group</taxon>
        <taxon>Candidatus Tectimicrobiota</taxon>
    </lineage>
</organism>
<keyword evidence="2 4" id="KW-0808">Transferase</keyword>
<dbReference type="NCBIfam" id="TIGR00707">
    <property type="entry name" value="argD"/>
    <property type="match status" value="1"/>
</dbReference>
<dbReference type="InterPro" id="IPR005814">
    <property type="entry name" value="Aminotrans_3"/>
</dbReference>
<comment type="pathway">
    <text evidence="4">Amino-acid biosynthesis; L-arginine biosynthesis; N(2)-acetyl-L-ornithine from L-glutamate: step 4/4.</text>
</comment>
<dbReference type="NCBIfam" id="NF002325">
    <property type="entry name" value="PRK01278.1"/>
    <property type="match status" value="1"/>
</dbReference>
<dbReference type="PANTHER" id="PTHR11986:SF113">
    <property type="entry name" value="SUCCINYLORNITHINE TRANSAMINASE"/>
    <property type="match status" value="1"/>
</dbReference>
<dbReference type="GO" id="GO:0005737">
    <property type="term" value="C:cytoplasm"/>
    <property type="evidence" value="ECO:0007669"/>
    <property type="project" value="UniProtKB-SubCell"/>
</dbReference>
<comment type="similarity">
    <text evidence="4">Belongs to the class-III pyridoxal-phosphate-dependent aminotransferase family. ArgD subfamily.</text>
</comment>
<name>A0A933GMK8_UNCTE</name>
<feature type="binding site" evidence="4">
    <location>
        <position position="281"/>
    </location>
    <ligand>
        <name>pyridoxal 5'-phosphate</name>
        <dbReference type="ChEBI" id="CHEBI:597326"/>
    </ligand>
</feature>
<evidence type="ECO:0000256" key="2">
    <source>
        <dbReference type="ARBA" id="ARBA00022679"/>
    </source>
</evidence>
<dbReference type="GO" id="GO:0006526">
    <property type="term" value="P:L-arginine biosynthetic process"/>
    <property type="evidence" value="ECO:0007669"/>
    <property type="project" value="UniProtKB-UniRule"/>
</dbReference>
<proteinExistence type="inferred from homology"/>
<dbReference type="GO" id="GO:0003992">
    <property type="term" value="F:N2-acetyl-L-ornithine:2-oxoglutarate 5-aminotransferase activity"/>
    <property type="evidence" value="ECO:0007669"/>
    <property type="project" value="UniProtKB-UniRule"/>
</dbReference>
<evidence type="ECO:0000256" key="3">
    <source>
        <dbReference type="ARBA" id="ARBA00022898"/>
    </source>
</evidence>
<feature type="binding site" evidence="4">
    <location>
        <position position="141"/>
    </location>
    <ligand>
        <name>N(2)-acetyl-L-ornithine</name>
        <dbReference type="ChEBI" id="CHEBI:57805"/>
    </ligand>
</feature>
<gene>
    <name evidence="4" type="primary">argD</name>
    <name evidence="5" type="ORF">HY730_10010</name>
</gene>
<accession>A0A933GMK8</accession>
<dbReference type="InterPro" id="IPR004636">
    <property type="entry name" value="AcOrn/SuccOrn_fam"/>
</dbReference>
<dbReference type="SUPFAM" id="SSF53383">
    <property type="entry name" value="PLP-dependent transferases"/>
    <property type="match status" value="1"/>
</dbReference>
<comment type="caution">
    <text evidence="5">The sequence shown here is derived from an EMBL/GenBank/DDBJ whole genome shotgun (WGS) entry which is preliminary data.</text>
</comment>
<dbReference type="GO" id="GO:0030170">
    <property type="term" value="F:pyridoxal phosphate binding"/>
    <property type="evidence" value="ECO:0007669"/>
    <property type="project" value="InterPro"/>
</dbReference>